<sequence length="414" mass="46725">MLVISEKKKKKGSGIINSLIDSLPFEAHLPGYSYCGPGTRVVERLRRNDPGINDLDNQCKLHDTVYLKNKSLETRHRADRELADQSWKIAGDKSKSWGERAAAYLVTNAMKSKLALGGKLKKGSGAKLKKKRIIKRKPRTGKGVKSRKRRVVRKKKLEGPRVIPLPKTGGIIQYLNPILTGLTHLDNITMSMTFILTGNTSILSAAYYPPIELKEEEDYYLGLISFECFNSIPNIDESNNIFYYEDKQLIIPVGAYELADIESFLQSHLGKENIKLKGNNNTLLCELISQFKIDFTKPRSMGKMLGFESVVLEPNKLHFSNSQVNILRVNAIMIDCNLVSSAYINNRENHIIHSFANTTPAGYRIIETVSTPIYLPVKQKLVDNIRLTVTDQSGNLIDFRGEEITIHLHLKSRL</sequence>
<reference evidence="2" key="1">
    <citation type="submission" date="2021-12" db="EMBL/GenBank/DDBJ databases">
        <authorList>
            <person name="King R."/>
        </authorList>
    </citation>
    <scope>NUCLEOTIDE SEQUENCE</scope>
</reference>
<gene>
    <name evidence="2" type="ORF">BEMITA_LOCUS9944</name>
</gene>
<protein>
    <recommendedName>
        <fullName evidence="1">Phospholipase A2-like domain-containing protein</fullName>
    </recommendedName>
</protein>
<dbReference type="Proteomes" id="UP001152759">
    <property type="component" value="Chromosome 6"/>
</dbReference>
<feature type="domain" description="Phospholipase A2-like" evidence="1">
    <location>
        <begin position="27"/>
        <end position="98"/>
    </location>
</feature>
<proteinExistence type="predicted"/>
<dbReference type="Pfam" id="PF08398">
    <property type="entry name" value="Phospholip_A2_4"/>
    <property type="match status" value="1"/>
</dbReference>
<dbReference type="GO" id="GO:0005198">
    <property type="term" value="F:structural molecule activity"/>
    <property type="evidence" value="ECO:0007669"/>
    <property type="project" value="InterPro"/>
</dbReference>
<organism evidence="2 3">
    <name type="scientific">Bemisia tabaci</name>
    <name type="common">Sweetpotato whitefly</name>
    <name type="synonym">Aleurodes tabaci</name>
    <dbReference type="NCBI Taxonomy" id="7038"/>
    <lineage>
        <taxon>Eukaryota</taxon>
        <taxon>Metazoa</taxon>
        <taxon>Ecdysozoa</taxon>
        <taxon>Arthropoda</taxon>
        <taxon>Hexapoda</taxon>
        <taxon>Insecta</taxon>
        <taxon>Pterygota</taxon>
        <taxon>Neoptera</taxon>
        <taxon>Paraneoptera</taxon>
        <taxon>Hemiptera</taxon>
        <taxon>Sternorrhyncha</taxon>
        <taxon>Aleyrodoidea</taxon>
        <taxon>Aleyrodidae</taxon>
        <taxon>Aleyrodinae</taxon>
        <taxon>Bemisia</taxon>
    </lineage>
</organism>
<dbReference type="GO" id="GO:0050482">
    <property type="term" value="P:arachidonate secretion"/>
    <property type="evidence" value="ECO:0007669"/>
    <property type="project" value="InterPro"/>
</dbReference>
<dbReference type="GO" id="GO:0004623">
    <property type="term" value="F:phospholipase A2 activity"/>
    <property type="evidence" value="ECO:0007669"/>
    <property type="project" value="InterPro"/>
</dbReference>
<dbReference type="GO" id="GO:0006644">
    <property type="term" value="P:phospholipid metabolic process"/>
    <property type="evidence" value="ECO:0007669"/>
    <property type="project" value="InterPro"/>
</dbReference>
<accession>A0A9P0AEA9</accession>
<dbReference type="InterPro" id="IPR013607">
    <property type="entry name" value="Phospholipase_A2-like"/>
</dbReference>
<dbReference type="InterPro" id="IPR036444">
    <property type="entry name" value="PLipase_A2_dom_sf"/>
</dbReference>
<evidence type="ECO:0000313" key="3">
    <source>
        <dbReference type="Proteomes" id="UP001152759"/>
    </source>
</evidence>
<dbReference type="EMBL" id="OU963867">
    <property type="protein sequence ID" value="CAH0391311.1"/>
    <property type="molecule type" value="Genomic_DNA"/>
</dbReference>
<name>A0A9P0AEA9_BEMTA</name>
<keyword evidence="3" id="KW-1185">Reference proteome</keyword>
<dbReference type="Gene3D" id="1.20.90.10">
    <property type="entry name" value="Phospholipase A2 domain"/>
    <property type="match status" value="1"/>
</dbReference>
<dbReference type="AlphaFoldDB" id="A0A9P0AEA9"/>
<evidence type="ECO:0000313" key="2">
    <source>
        <dbReference type="EMBL" id="CAH0391311.1"/>
    </source>
</evidence>
<evidence type="ECO:0000259" key="1">
    <source>
        <dbReference type="Pfam" id="PF08398"/>
    </source>
</evidence>